<evidence type="ECO:0000313" key="3">
    <source>
        <dbReference type="Proteomes" id="UP001500552"/>
    </source>
</evidence>
<comment type="caution">
    <text evidence="2">The sequence shown here is derived from an EMBL/GenBank/DDBJ whole genome shotgun (WGS) entry which is preliminary data.</text>
</comment>
<feature type="transmembrane region" description="Helical" evidence="1">
    <location>
        <begin position="15"/>
        <end position="37"/>
    </location>
</feature>
<proteinExistence type="predicted"/>
<dbReference type="EMBL" id="BAABHC010000002">
    <property type="protein sequence ID" value="GAA4425478.1"/>
    <property type="molecule type" value="Genomic_DNA"/>
</dbReference>
<protein>
    <submittedName>
        <fullName evidence="2">Uncharacterized protein</fullName>
    </submittedName>
</protein>
<evidence type="ECO:0000256" key="1">
    <source>
        <dbReference type="SAM" id="Phobius"/>
    </source>
</evidence>
<gene>
    <name evidence="2" type="ORF">GCM10023188_06470</name>
</gene>
<dbReference type="Proteomes" id="UP001500552">
    <property type="component" value="Unassembled WGS sequence"/>
</dbReference>
<name>A0ABP8LBN2_9BACT</name>
<keyword evidence="1" id="KW-0472">Membrane</keyword>
<evidence type="ECO:0000313" key="2">
    <source>
        <dbReference type="EMBL" id="GAA4425478.1"/>
    </source>
</evidence>
<sequence>MEEIERLIELYRYDIRVWIGLGLLIILSIVFIAYRVVDERENIIYEFHHGDHHGSYDGLLMTKKGLGKVVSKKHVEGTLYRYKVRLLK</sequence>
<keyword evidence="3" id="KW-1185">Reference proteome</keyword>
<organism evidence="2 3">
    <name type="scientific">Pontibacter saemangeumensis</name>
    <dbReference type="NCBI Taxonomy" id="1084525"/>
    <lineage>
        <taxon>Bacteria</taxon>
        <taxon>Pseudomonadati</taxon>
        <taxon>Bacteroidota</taxon>
        <taxon>Cytophagia</taxon>
        <taxon>Cytophagales</taxon>
        <taxon>Hymenobacteraceae</taxon>
        <taxon>Pontibacter</taxon>
    </lineage>
</organism>
<keyword evidence="1" id="KW-0812">Transmembrane</keyword>
<reference evidence="3" key="1">
    <citation type="journal article" date="2019" name="Int. J. Syst. Evol. Microbiol.">
        <title>The Global Catalogue of Microorganisms (GCM) 10K type strain sequencing project: providing services to taxonomists for standard genome sequencing and annotation.</title>
        <authorList>
            <consortium name="The Broad Institute Genomics Platform"/>
            <consortium name="The Broad Institute Genome Sequencing Center for Infectious Disease"/>
            <person name="Wu L."/>
            <person name="Ma J."/>
        </authorList>
    </citation>
    <scope>NUCLEOTIDE SEQUENCE [LARGE SCALE GENOMIC DNA]</scope>
    <source>
        <strain evidence="3">JCM 17926</strain>
    </source>
</reference>
<keyword evidence="1" id="KW-1133">Transmembrane helix</keyword>
<accession>A0ABP8LBN2</accession>
<dbReference type="RefSeq" id="WP_345156739.1">
    <property type="nucleotide sequence ID" value="NZ_BAABHC010000002.1"/>
</dbReference>